<evidence type="ECO:0000313" key="2">
    <source>
        <dbReference type="EMBL" id="PJJ70702.1"/>
    </source>
</evidence>
<comment type="caution">
    <text evidence="2">The sequence shown here is derived from an EMBL/GenBank/DDBJ whole genome shotgun (WGS) entry which is preliminary data.</text>
</comment>
<evidence type="ECO:0000259" key="1">
    <source>
        <dbReference type="Pfam" id="PF02811"/>
    </source>
</evidence>
<dbReference type="InterPro" id="IPR004013">
    <property type="entry name" value="PHP_dom"/>
</dbReference>
<dbReference type="GO" id="GO:0003824">
    <property type="term" value="F:catalytic activity"/>
    <property type="evidence" value="ECO:0007669"/>
    <property type="project" value="InterPro"/>
</dbReference>
<dbReference type="EMBL" id="PGFF01000001">
    <property type="protein sequence ID" value="PJJ70702.1"/>
    <property type="molecule type" value="Genomic_DNA"/>
</dbReference>
<feature type="domain" description="PHP" evidence="1">
    <location>
        <begin position="9"/>
        <end position="225"/>
    </location>
</feature>
<dbReference type="AlphaFoldDB" id="A0A2M9CFS8"/>
<protein>
    <submittedName>
        <fullName evidence="2">Histidinol-phosphatase (PHP family)</fullName>
    </submittedName>
</protein>
<gene>
    <name evidence="2" type="ORF">CLV46_0226</name>
</gene>
<dbReference type="Proteomes" id="UP000228758">
    <property type="component" value="Unassembled WGS sequence"/>
</dbReference>
<name>A0A2M9CFS8_9MICO</name>
<reference evidence="2 3" key="1">
    <citation type="submission" date="2017-11" db="EMBL/GenBank/DDBJ databases">
        <title>Genomic Encyclopedia of Archaeal and Bacterial Type Strains, Phase II (KMG-II): From Individual Species to Whole Genera.</title>
        <authorList>
            <person name="Goeker M."/>
        </authorList>
    </citation>
    <scope>NUCLEOTIDE SEQUENCE [LARGE SCALE GENOMIC DNA]</scope>
    <source>
        <strain evidence="2 3">DSM 27393</strain>
    </source>
</reference>
<proteinExistence type="predicted"/>
<sequence>MAVMTLPADAHVHSEWSWDSGSDPASPGRMARACERAVRIGLPAIVFTEHLDLETAWRVDEGDMGEHAGSLVDDAGYVRLPPFDLDGYLEAIERCRAAHPELRILTGLEFGQPHLWDEVAAPIVRAVDRVNGSLHMLPLPGGDRSEPVTLYRYSAADDVMWAYLEEIPRMVAGSDTFEVFTHIDYAVRAWPTAELGPFDPRRFEEGFRSAMRAIAASGRALEMNTRRLWSWIPQWWSEEGGRAVTFGSDAHVPEAIAANFPEAKAMLESFGFREGSRPEDFWTR</sequence>
<dbReference type="Pfam" id="PF02811">
    <property type="entry name" value="PHP"/>
    <property type="match status" value="1"/>
</dbReference>
<evidence type="ECO:0000313" key="3">
    <source>
        <dbReference type="Proteomes" id="UP000228758"/>
    </source>
</evidence>
<dbReference type="Gene3D" id="3.20.20.140">
    <property type="entry name" value="Metal-dependent hydrolases"/>
    <property type="match status" value="1"/>
</dbReference>
<organism evidence="2 3">
    <name type="scientific">Diaminobutyricimonas aerilata</name>
    <dbReference type="NCBI Taxonomy" id="1162967"/>
    <lineage>
        <taxon>Bacteria</taxon>
        <taxon>Bacillati</taxon>
        <taxon>Actinomycetota</taxon>
        <taxon>Actinomycetes</taxon>
        <taxon>Micrococcales</taxon>
        <taxon>Microbacteriaceae</taxon>
        <taxon>Diaminobutyricimonas</taxon>
    </lineage>
</organism>
<accession>A0A2M9CFS8</accession>
<keyword evidence="3" id="KW-1185">Reference proteome</keyword>
<dbReference type="SUPFAM" id="SSF89550">
    <property type="entry name" value="PHP domain-like"/>
    <property type="match status" value="1"/>
</dbReference>
<dbReference type="InterPro" id="IPR016195">
    <property type="entry name" value="Pol/histidinol_Pase-like"/>
</dbReference>